<name>A0A7J6KX39_PERCH</name>
<gene>
    <name evidence="1" type="ORF">FOL47_000173</name>
</gene>
<evidence type="ECO:0000313" key="1">
    <source>
        <dbReference type="EMBL" id="KAF4651808.1"/>
    </source>
</evidence>
<keyword evidence="2" id="KW-1185">Reference proteome</keyword>
<organism evidence="1 2">
    <name type="scientific">Perkinsus chesapeaki</name>
    <name type="common">Clam parasite</name>
    <name type="synonym">Perkinsus andrewsi</name>
    <dbReference type="NCBI Taxonomy" id="330153"/>
    <lineage>
        <taxon>Eukaryota</taxon>
        <taxon>Sar</taxon>
        <taxon>Alveolata</taxon>
        <taxon>Perkinsozoa</taxon>
        <taxon>Perkinsea</taxon>
        <taxon>Perkinsida</taxon>
        <taxon>Perkinsidae</taxon>
        <taxon>Perkinsus</taxon>
    </lineage>
</organism>
<sequence>MTSACDVVEGKTGIRVLDDCPIPQLRQLHRSEQDGTLQNGNEKLAMVQPVDPLATEEFHSEGPAARAWLGDSGELIVSEFNKKRILKMGKDNKYKWAPLVGQRREAFFFQHNGKTLLFYFASTTKRKVYAILRKWKDYH</sequence>
<protein>
    <submittedName>
        <fullName evidence="1">Uncharacterized protein</fullName>
    </submittedName>
</protein>
<evidence type="ECO:0000313" key="2">
    <source>
        <dbReference type="Proteomes" id="UP000591131"/>
    </source>
</evidence>
<accession>A0A7J6KX39</accession>
<comment type="caution">
    <text evidence="1">The sequence shown here is derived from an EMBL/GenBank/DDBJ whole genome shotgun (WGS) entry which is preliminary data.</text>
</comment>
<dbReference type="AlphaFoldDB" id="A0A7J6KX39"/>
<dbReference type="EMBL" id="JAAPAO010001003">
    <property type="protein sequence ID" value="KAF4651808.1"/>
    <property type="molecule type" value="Genomic_DNA"/>
</dbReference>
<dbReference type="Proteomes" id="UP000591131">
    <property type="component" value="Unassembled WGS sequence"/>
</dbReference>
<reference evidence="1 2" key="1">
    <citation type="submission" date="2020-04" db="EMBL/GenBank/DDBJ databases">
        <title>Perkinsus chesapeaki whole genome sequence.</title>
        <authorList>
            <person name="Bogema D.R."/>
        </authorList>
    </citation>
    <scope>NUCLEOTIDE SEQUENCE [LARGE SCALE GENOMIC DNA]</scope>
    <source>
        <strain evidence="1">ATCC PRA-425</strain>
    </source>
</reference>
<proteinExistence type="predicted"/>